<feature type="domain" description="TF-B3" evidence="6">
    <location>
        <begin position="60"/>
        <end position="138"/>
    </location>
</feature>
<feature type="region of interest" description="Disordered" evidence="5">
    <location>
        <begin position="231"/>
        <end position="269"/>
    </location>
</feature>
<dbReference type="PANTHER" id="PTHR31391:SF106">
    <property type="entry name" value="B3 DOMAIN-CONTAINING PROTEIN OS01G0723500"/>
    <property type="match status" value="1"/>
</dbReference>
<dbReference type="EMBL" id="OZ019900">
    <property type="protein sequence ID" value="CAK9234272.1"/>
    <property type="molecule type" value="Genomic_DNA"/>
</dbReference>
<sequence>MDGNNVVLAGSGSCEHDDGQQQFSKRQRNHRREPGEATQGACFIKTMVDSNLPLDPDCWMRIPCAFVKQHGHSFKDRAMLEGANGQRWPVGIGGAFDFKGFMEGWRPFAAYHCLVKGDQLVFTLVGHSQFAVQGFDKNGCSKKGTTIVCTICSRRNALTAPANRSVVGKLKCTISKRYEKVEKKAADTVVMMVNKQQCSSAIPKLEIPREQQVKSEHHVVNDLGSIKTQESLGCIPKPASPRRQRRQQRCSPTGKLPPSSPPSPAAVKTTNPSFKIMMKKTHVAQPFYHLPEGFSKMHALLKRTEGVLMDLTRSRRWPVKWRTNSRGHLGLGQGWKSFACAHDLQEGDVCVFELVDLPNLVLLVHVFQVSRIGNSVAGNSCPLQELPFSDSETTETDVTTPQSSDSDCNEIQDIHGDRKCTGGYVGTTKPSRMKD</sequence>
<keyword evidence="4" id="KW-0539">Nucleus</keyword>
<dbReference type="Pfam" id="PF02362">
    <property type="entry name" value="B3"/>
    <property type="match status" value="2"/>
</dbReference>
<accession>A0ABP0V029</accession>
<evidence type="ECO:0000256" key="3">
    <source>
        <dbReference type="ARBA" id="ARBA00023163"/>
    </source>
</evidence>
<name>A0ABP0V029_9BRYO</name>
<proteinExistence type="predicted"/>
<organism evidence="7 8">
    <name type="scientific">Sphagnum troendelagicum</name>
    <dbReference type="NCBI Taxonomy" id="128251"/>
    <lineage>
        <taxon>Eukaryota</taxon>
        <taxon>Viridiplantae</taxon>
        <taxon>Streptophyta</taxon>
        <taxon>Embryophyta</taxon>
        <taxon>Bryophyta</taxon>
        <taxon>Sphagnophytina</taxon>
        <taxon>Sphagnopsida</taxon>
        <taxon>Sphagnales</taxon>
        <taxon>Sphagnaceae</taxon>
        <taxon>Sphagnum</taxon>
    </lineage>
</organism>
<feature type="region of interest" description="Disordered" evidence="5">
    <location>
        <begin position="1"/>
        <end position="37"/>
    </location>
</feature>
<dbReference type="InterPro" id="IPR044837">
    <property type="entry name" value="REM16-like"/>
</dbReference>
<evidence type="ECO:0000256" key="2">
    <source>
        <dbReference type="ARBA" id="ARBA00023125"/>
    </source>
</evidence>
<protein>
    <recommendedName>
        <fullName evidence="6">TF-B3 domain-containing protein</fullName>
    </recommendedName>
</protein>
<evidence type="ECO:0000313" key="8">
    <source>
        <dbReference type="Proteomes" id="UP001497512"/>
    </source>
</evidence>
<evidence type="ECO:0000259" key="6">
    <source>
        <dbReference type="PROSITE" id="PS50863"/>
    </source>
</evidence>
<feature type="domain" description="TF-B3" evidence="6">
    <location>
        <begin position="273"/>
        <end position="370"/>
    </location>
</feature>
<evidence type="ECO:0000256" key="1">
    <source>
        <dbReference type="ARBA" id="ARBA00023015"/>
    </source>
</evidence>
<gene>
    <name evidence="7" type="ORF">CSSPTR1EN2_LOCUS22134</name>
</gene>
<keyword evidence="1" id="KW-0805">Transcription regulation</keyword>
<feature type="region of interest" description="Disordered" evidence="5">
    <location>
        <begin position="386"/>
        <end position="414"/>
    </location>
</feature>
<keyword evidence="3" id="KW-0804">Transcription</keyword>
<dbReference type="CDD" id="cd10017">
    <property type="entry name" value="B3_DNA"/>
    <property type="match status" value="2"/>
</dbReference>
<dbReference type="SMART" id="SM01019">
    <property type="entry name" value="B3"/>
    <property type="match status" value="2"/>
</dbReference>
<dbReference type="InterPro" id="IPR015300">
    <property type="entry name" value="DNA-bd_pseudobarrel_sf"/>
</dbReference>
<dbReference type="SUPFAM" id="SSF101936">
    <property type="entry name" value="DNA-binding pseudobarrel domain"/>
    <property type="match status" value="2"/>
</dbReference>
<reference evidence="7" key="1">
    <citation type="submission" date="2024-02" db="EMBL/GenBank/DDBJ databases">
        <authorList>
            <consortium name="ELIXIR-Norway"/>
            <consortium name="Elixir Norway"/>
        </authorList>
    </citation>
    <scope>NUCLEOTIDE SEQUENCE</scope>
</reference>
<dbReference type="PROSITE" id="PS50863">
    <property type="entry name" value="B3"/>
    <property type="match status" value="2"/>
</dbReference>
<dbReference type="PANTHER" id="PTHR31391">
    <property type="entry name" value="B3 DOMAIN-CONTAINING PROTEIN OS11G0197600-RELATED"/>
    <property type="match status" value="1"/>
</dbReference>
<dbReference type="Proteomes" id="UP001497512">
    <property type="component" value="Chromosome 8"/>
</dbReference>
<evidence type="ECO:0000313" key="7">
    <source>
        <dbReference type="EMBL" id="CAK9234272.1"/>
    </source>
</evidence>
<dbReference type="Gene3D" id="2.40.330.10">
    <property type="entry name" value="DNA-binding pseudobarrel domain"/>
    <property type="match status" value="2"/>
</dbReference>
<evidence type="ECO:0000256" key="4">
    <source>
        <dbReference type="ARBA" id="ARBA00023242"/>
    </source>
</evidence>
<keyword evidence="2" id="KW-0238">DNA-binding</keyword>
<evidence type="ECO:0000256" key="5">
    <source>
        <dbReference type="SAM" id="MobiDB-lite"/>
    </source>
</evidence>
<keyword evidence="8" id="KW-1185">Reference proteome</keyword>
<dbReference type="InterPro" id="IPR003340">
    <property type="entry name" value="B3_DNA-bd"/>
</dbReference>